<dbReference type="AlphaFoldDB" id="A0A8J7NK00"/>
<reference evidence="2" key="1">
    <citation type="journal article" date="2021" name="Cell">
        <title>Tracing the genetic footprints of vertebrate landing in non-teleost ray-finned fishes.</title>
        <authorList>
            <person name="Bi X."/>
            <person name="Wang K."/>
            <person name="Yang L."/>
            <person name="Pan H."/>
            <person name="Jiang H."/>
            <person name="Wei Q."/>
            <person name="Fang M."/>
            <person name="Yu H."/>
            <person name="Zhu C."/>
            <person name="Cai Y."/>
            <person name="He Y."/>
            <person name="Gan X."/>
            <person name="Zeng H."/>
            <person name="Yu D."/>
            <person name="Zhu Y."/>
            <person name="Jiang H."/>
            <person name="Qiu Q."/>
            <person name="Yang H."/>
            <person name="Zhang Y.E."/>
            <person name="Wang W."/>
            <person name="Zhu M."/>
            <person name="He S."/>
            <person name="Zhang G."/>
        </authorList>
    </citation>
    <scope>NUCLEOTIDE SEQUENCE</scope>
    <source>
        <strain evidence="2">Allg_001</strain>
    </source>
</reference>
<feature type="domain" description="C2H2-type" evidence="1">
    <location>
        <begin position="16"/>
        <end position="36"/>
    </location>
</feature>
<dbReference type="EMBL" id="JAAWVO010012884">
    <property type="protein sequence ID" value="MBN3313770.1"/>
    <property type="molecule type" value="Genomic_DNA"/>
</dbReference>
<gene>
    <name evidence="2" type="primary">Zbtb16a_1</name>
    <name evidence="2" type="ORF">GTO95_0015319</name>
</gene>
<keyword evidence="3" id="KW-1185">Reference proteome</keyword>
<proteinExistence type="predicted"/>
<evidence type="ECO:0000259" key="1">
    <source>
        <dbReference type="PROSITE" id="PS00028"/>
    </source>
</evidence>
<dbReference type="InterPro" id="IPR013087">
    <property type="entry name" value="Znf_C2H2_type"/>
</dbReference>
<feature type="non-terminal residue" evidence="2">
    <location>
        <position position="57"/>
    </location>
</feature>
<comment type="caution">
    <text evidence="2">The sequence shown here is derived from an EMBL/GenBank/DDBJ whole genome shotgun (WGS) entry which is preliminary data.</text>
</comment>
<protein>
    <submittedName>
        <fullName evidence="2">ZB16A protein</fullName>
    </submittedName>
</protein>
<dbReference type="PROSITE" id="PS00028">
    <property type="entry name" value="ZINC_FINGER_C2H2_1"/>
    <property type="match status" value="1"/>
</dbReference>
<accession>A0A8J7NK00</accession>
<evidence type="ECO:0000313" key="3">
    <source>
        <dbReference type="Proteomes" id="UP000736164"/>
    </source>
</evidence>
<name>A0A8J7NK00_ATRSP</name>
<dbReference type="SUPFAM" id="SSF57667">
    <property type="entry name" value="beta-beta-alpha zinc fingers"/>
    <property type="match status" value="1"/>
</dbReference>
<evidence type="ECO:0000313" key="2">
    <source>
        <dbReference type="EMBL" id="MBN3313770.1"/>
    </source>
</evidence>
<dbReference type="Gene3D" id="3.30.160.60">
    <property type="entry name" value="Classic Zinc Finger"/>
    <property type="match status" value="1"/>
</dbReference>
<sequence length="57" mass="6475">MIKHLRTHSGAGPYQCTVCLEFCCSLSAMQKHIKTHSAQDFPPDWSINSTYLYTCHS</sequence>
<dbReference type="Proteomes" id="UP000736164">
    <property type="component" value="Unassembled WGS sequence"/>
</dbReference>
<dbReference type="InterPro" id="IPR036236">
    <property type="entry name" value="Znf_C2H2_sf"/>
</dbReference>
<organism evidence="2 3">
    <name type="scientific">Atractosteus spatula</name>
    <name type="common">Alligator gar</name>
    <name type="synonym">Lepisosteus spatula</name>
    <dbReference type="NCBI Taxonomy" id="7917"/>
    <lineage>
        <taxon>Eukaryota</taxon>
        <taxon>Metazoa</taxon>
        <taxon>Chordata</taxon>
        <taxon>Craniata</taxon>
        <taxon>Vertebrata</taxon>
        <taxon>Euteleostomi</taxon>
        <taxon>Actinopterygii</taxon>
        <taxon>Neopterygii</taxon>
        <taxon>Holostei</taxon>
        <taxon>Semionotiformes</taxon>
        <taxon>Lepisosteidae</taxon>
        <taxon>Atractosteus</taxon>
    </lineage>
</organism>
<feature type="non-terminal residue" evidence="2">
    <location>
        <position position="1"/>
    </location>
</feature>